<sequence length="259" mass="27867">MADSLLTRVSVQASYSSISGDRSQTSESLTTTMACLKLRAALSSQSSVHSHQWDGRTAVLPSPTDSECSTLLEFAIEPSVTAGTPDGRLDADNCAWRRDADNRRFSVPAPWSLRRPASAHRASASSAGSFPAPAPVPSSCEAQLLDAEDRAWDYPAGKPRSASGRQRRAWGRRLFSGVRREKGVDSNQEALRTARAPPPPPTTQPNFSFAICANISIVALSFSRITAARSCSTAVRSSRGPDRFSSKRFRAASLRAILS</sequence>
<dbReference type="AlphaFoldDB" id="A0A4Y9YUU9"/>
<evidence type="ECO:0000313" key="3">
    <source>
        <dbReference type="Proteomes" id="UP000298327"/>
    </source>
</evidence>
<proteinExistence type="predicted"/>
<name>A0A4Y9YUU9_9AGAM</name>
<accession>A0A4Y9YUU9</accession>
<dbReference type="Proteomes" id="UP000298327">
    <property type="component" value="Unassembled WGS sequence"/>
</dbReference>
<dbReference type="OrthoDB" id="3266220at2759"/>
<feature type="region of interest" description="Disordered" evidence="1">
    <location>
        <begin position="181"/>
        <end position="202"/>
    </location>
</feature>
<evidence type="ECO:0000256" key="1">
    <source>
        <dbReference type="SAM" id="MobiDB-lite"/>
    </source>
</evidence>
<dbReference type="EMBL" id="SEOQ01000288">
    <property type="protein sequence ID" value="TFY65992.1"/>
    <property type="molecule type" value="Genomic_DNA"/>
</dbReference>
<comment type="caution">
    <text evidence="2">The sequence shown here is derived from an EMBL/GenBank/DDBJ whole genome shotgun (WGS) entry which is preliminary data.</text>
</comment>
<keyword evidence="3" id="KW-1185">Reference proteome</keyword>
<evidence type="ECO:0000313" key="2">
    <source>
        <dbReference type="EMBL" id="TFY65992.1"/>
    </source>
</evidence>
<reference evidence="2 3" key="1">
    <citation type="submission" date="2019-02" db="EMBL/GenBank/DDBJ databases">
        <title>Genome sequencing of the rare red list fungi Dentipellis fragilis.</title>
        <authorList>
            <person name="Buettner E."/>
            <person name="Kellner H."/>
        </authorList>
    </citation>
    <scope>NUCLEOTIDE SEQUENCE [LARGE SCALE GENOMIC DNA]</scope>
    <source>
        <strain evidence="2 3">DSM 105465</strain>
    </source>
</reference>
<protein>
    <submittedName>
        <fullName evidence="2">Uncharacterized protein</fullName>
    </submittedName>
</protein>
<gene>
    <name evidence="2" type="ORF">EVG20_g5092</name>
</gene>
<feature type="non-terminal residue" evidence="2">
    <location>
        <position position="259"/>
    </location>
</feature>
<organism evidence="2 3">
    <name type="scientific">Dentipellis fragilis</name>
    <dbReference type="NCBI Taxonomy" id="205917"/>
    <lineage>
        <taxon>Eukaryota</taxon>
        <taxon>Fungi</taxon>
        <taxon>Dikarya</taxon>
        <taxon>Basidiomycota</taxon>
        <taxon>Agaricomycotina</taxon>
        <taxon>Agaricomycetes</taxon>
        <taxon>Russulales</taxon>
        <taxon>Hericiaceae</taxon>
        <taxon>Dentipellis</taxon>
    </lineage>
</organism>